<dbReference type="InterPro" id="IPR005534">
    <property type="entry name" value="Curli_assmbl/transp-comp_CsgG"/>
</dbReference>
<evidence type="ECO:0000313" key="2">
    <source>
        <dbReference type="EMBL" id="RIY01255.1"/>
    </source>
</evidence>
<organism evidence="2 3">
    <name type="scientific">Aureimonas flava</name>
    <dbReference type="NCBI Taxonomy" id="2320271"/>
    <lineage>
        <taxon>Bacteria</taxon>
        <taxon>Pseudomonadati</taxon>
        <taxon>Pseudomonadota</taxon>
        <taxon>Alphaproteobacteria</taxon>
        <taxon>Hyphomicrobiales</taxon>
        <taxon>Aurantimonadaceae</taxon>
        <taxon>Aureimonas</taxon>
    </lineage>
</organism>
<keyword evidence="3" id="KW-1185">Reference proteome</keyword>
<evidence type="ECO:0008006" key="4">
    <source>
        <dbReference type="Google" id="ProtNLM"/>
    </source>
</evidence>
<feature type="compositionally biased region" description="Basic residues" evidence="1">
    <location>
        <begin position="107"/>
        <end position="121"/>
    </location>
</feature>
<dbReference type="Proteomes" id="UP000265750">
    <property type="component" value="Unassembled WGS sequence"/>
</dbReference>
<reference evidence="3" key="1">
    <citation type="submission" date="2018-09" db="EMBL/GenBank/DDBJ databases">
        <authorList>
            <person name="Tuo L."/>
        </authorList>
    </citation>
    <scope>NUCLEOTIDE SEQUENCE [LARGE SCALE GENOMIC DNA]</scope>
    <source>
        <strain evidence="3">M2BS4Y-1</strain>
    </source>
</reference>
<proteinExistence type="predicted"/>
<dbReference type="EMBL" id="QYRN01000004">
    <property type="protein sequence ID" value="RIY01255.1"/>
    <property type="molecule type" value="Genomic_DNA"/>
</dbReference>
<dbReference type="OrthoDB" id="6673861at2"/>
<dbReference type="Gene3D" id="3.40.50.10610">
    <property type="entry name" value="ABC-type transport auxiliary lipoprotein component"/>
    <property type="match status" value="1"/>
</dbReference>
<feature type="compositionally biased region" description="Low complexity" evidence="1">
    <location>
        <begin position="432"/>
        <end position="463"/>
    </location>
</feature>
<feature type="region of interest" description="Disordered" evidence="1">
    <location>
        <begin position="60"/>
        <end position="127"/>
    </location>
</feature>
<evidence type="ECO:0000313" key="3">
    <source>
        <dbReference type="Proteomes" id="UP000265750"/>
    </source>
</evidence>
<feature type="compositionally biased region" description="Polar residues" evidence="1">
    <location>
        <begin position="464"/>
        <end position="476"/>
    </location>
</feature>
<comment type="caution">
    <text evidence="2">The sequence shown here is derived from an EMBL/GenBank/DDBJ whole genome shotgun (WGS) entry which is preliminary data.</text>
</comment>
<protein>
    <recommendedName>
        <fullName evidence="4">HfaB protein</fullName>
    </recommendedName>
</protein>
<sequence>MDRTACALDARHRRGAGHVQPAGGLERYLWLRLHRRPQPPPPPVRPHPQERGGLLRIARQGDGQQQRHQLEQQLGQQLHRQRHRPAADHHRRGLHRHQQHRPDEQRWRHRRHAEPRHNRGLRRFEHLDRRRPDGQRLQVTDVRKLVLSLLVGAATALQGCAAAPGVAGSTSDAKLVQGPPISDIVTPFDKALTCLKGKISPRLIFSVGAVLDQTGKESFTDGGVGKFITQGAGDMMQSALFKAGATVVNRRDPRVATTEAEWKVRDITRQIPSNFFITGSINSLDFIPGSGAEVEVGGVGARYRQNRILVGMDLAMTEATTGRIVANVPLQKQIFSSEAGIGIGRFIGSELTSVDFGGREREAIHFALRQMLNLATFELLTQVMKPENYADCRTYIDRAHGRIDNTKTAEAIEAYNERPKGPPPGVDVTVPSSVPAAGTARAAPVAPASEAEPVPAATVEPPGNQRQSQDTSQPYSGSDGGTTGITKDAKAQAILAQ</sequence>
<feature type="region of interest" description="Disordered" evidence="1">
    <location>
        <begin position="415"/>
        <end position="497"/>
    </location>
</feature>
<feature type="compositionally biased region" description="Low complexity" evidence="1">
    <location>
        <begin position="60"/>
        <end position="78"/>
    </location>
</feature>
<name>A0A3A1WLI5_9HYPH</name>
<dbReference type="Pfam" id="PF03783">
    <property type="entry name" value="CsgG"/>
    <property type="match status" value="1"/>
</dbReference>
<evidence type="ECO:0000256" key="1">
    <source>
        <dbReference type="SAM" id="MobiDB-lite"/>
    </source>
</evidence>
<dbReference type="GO" id="GO:0030288">
    <property type="term" value="C:outer membrane-bounded periplasmic space"/>
    <property type="evidence" value="ECO:0007669"/>
    <property type="project" value="InterPro"/>
</dbReference>
<gene>
    <name evidence="2" type="ORF">D3218_07745</name>
</gene>
<dbReference type="AlphaFoldDB" id="A0A3A1WLI5"/>
<feature type="compositionally biased region" description="Basic residues" evidence="1">
    <location>
        <begin position="79"/>
        <end position="99"/>
    </location>
</feature>
<accession>A0A3A1WLI5</accession>